<evidence type="ECO:0000256" key="1">
    <source>
        <dbReference type="SAM" id="MobiDB-lite"/>
    </source>
</evidence>
<protein>
    <submittedName>
        <fullName evidence="2">Uncharacterized protein</fullName>
    </submittedName>
</protein>
<organism evidence="2 3">
    <name type="scientific">Streptomyces umbrinus</name>
    <dbReference type="NCBI Taxonomy" id="67370"/>
    <lineage>
        <taxon>Bacteria</taxon>
        <taxon>Bacillati</taxon>
        <taxon>Actinomycetota</taxon>
        <taxon>Actinomycetes</taxon>
        <taxon>Kitasatosporales</taxon>
        <taxon>Streptomycetaceae</taxon>
        <taxon>Streptomyces</taxon>
        <taxon>Streptomyces phaeochromogenes group</taxon>
    </lineage>
</organism>
<evidence type="ECO:0000313" key="2">
    <source>
        <dbReference type="EMBL" id="MDQ1029719.1"/>
    </source>
</evidence>
<keyword evidence="3" id="KW-1185">Reference proteome</keyword>
<evidence type="ECO:0000313" key="3">
    <source>
        <dbReference type="Proteomes" id="UP001230328"/>
    </source>
</evidence>
<gene>
    <name evidence="2" type="ORF">QF035_007301</name>
</gene>
<comment type="caution">
    <text evidence="2">The sequence shown here is derived from an EMBL/GenBank/DDBJ whole genome shotgun (WGS) entry which is preliminary data.</text>
</comment>
<name>A0ABU0T1M7_9ACTN</name>
<feature type="region of interest" description="Disordered" evidence="1">
    <location>
        <begin position="46"/>
        <end position="66"/>
    </location>
</feature>
<dbReference type="EMBL" id="JAUSZI010000002">
    <property type="protein sequence ID" value="MDQ1029719.1"/>
    <property type="molecule type" value="Genomic_DNA"/>
</dbReference>
<sequence>MNTFDHKVAEGLQSPQRRGVGLAAQGNAFDTPKAILLNANRMGMSDDNPVVGIKPPQYDPDRVVVP</sequence>
<accession>A0ABU0T1M7</accession>
<proteinExistence type="predicted"/>
<dbReference type="Proteomes" id="UP001230328">
    <property type="component" value="Unassembled WGS sequence"/>
</dbReference>
<dbReference type="RefSeq" id="WP_307525030.1">
    <property type="nucleotide sequence ID" value="NZ_JAUSZI010000002.1"/>
</dbReference>
<reference evidence="2 3" key="1">
    <citation type="submission" date="2023-07" db="EMBL/GenBank/DDBJ databases">
        <title>Comparative genomics of wheat-associated soil bacteria to identify genetic determinants of phenazine resistance.</title>
        <authorList>
            <person name="Mouncey N."/>
        </authorList>
    </citation>
    <scope>NUCLEOTIDE SEQUENCE [LARGE SCALE GENOMIC DNA]</scope>
    <source>
        <strain evidence="2 3">V2I4</strain>
    </source>
</reference>